<protein>
    <submittedName>
        <fullName evidence="1">Uncharacterized protein</fullName>
    </submittedName>
</protein>
<dbReference type="EMBL" id="AP014633">
    <property type="protein sequence ID" value="BAP57946.1"/>
    <property type="molecule type" value="Genomic_DNA"/>
</dbReference>
<keyword evidence="2" id="KW-1185">Reference proteome</keyword>
<organism evidence="1 2">
    <name type="scientific">Thioploca ingrica</name>
    <dbReference type="NCBI Taxonomy" id="40754"/>
    <lineage>
        <taxon>Bacteria</taxon>
        <taxon>Pseudomonadati</taxon>
        <taxon>Pseudomonadota</taxon>
        <taxon>Gammaproteobacteria</taxon>
        <taxon>Thiotrichales</taxon>
        <taxon>Thiotrichaceae</taxon>
        <taxon>Thioploca</taxon>
    </lineage>
</organism>
<accession>A0A090BW41</accession>
<sequence>MKFLKFSLRDISFVGFITAMLLFSNPTLAISLESSMTPLDALSLFGEDHQAKEILSDTMITPRVNCFPTLSTDLKLSIPVLTFSDSPKVWYLRAELAGEFLPTETNNMSWNFQTMQIEFLEDAPASASKDCYVDLSMKDNIYFISIPKLLYQGQWFKMKLQETSTGVLAFNSERGLELASSDNPSEVLEKTIDLDKLKSLTSKVMALLTGMNEKKQIGTPEMEALDKSVEELGTNLSSQAMIALAIASSDVNAMLAFENIMTNISGEMQLVESLTDYTLGSQLQKGEILLTKEFIDLMPDQEVRDFLGEEGLRAHAAAKILSVDRAQAIQKLPIQPIDFTNESCPAQSSLSPQSSLLNHFIGNLFDVFVPKAEARVAAPCVPLCWGGVTSACMNCILHAIPQAYQCYNQFIASWNGCNSLKWWKRPWCKIGALARFVVCLA</sequence>
<gene>
    <name evidence="1" type="ORF">THII_3649</name>
</gene>
<dbReference type="STRING" id="40754.THII_3649"/>
<evidence type="ECO:0000313" key="2">
    <source>
        <dbReference type="Proteomes" id="UP000031623"/>
    </source>
</evidence>
<evidence type="ECO:0000313" key="1">
    <source>
        <dbReference type="EMBL" id="BAP57946.1"/>
    </source>
</evidence>
<reference evidence="1 2" key="1">
    <citation type="journal article" date="2014" name="ISME J.">
        <title>Ecophysiology of Thioploca ingrica as revealed by the complete genome sequence supplemented with proteomic evidence.</title>
        <authorList>
            <person name="Kojima H."/>
            <person name="Ogura Y."/>
            <person name="Yamamoto N."/>
            <person name="Togashi T."/>
            <person name="Mori H."/>
            <person name="Watanabe T."/>
            <person name="Nemoto F."/>
            <person name="Kurokawa K."/>
            <person name="Hayashi T."/>
            <person name="Fukui M."/>
        </authorList>
    </citation>
    <scope>NUCLEOTIDE SEQUENCE [LARGE SCALE GENOMIC DNA]</scope>
</reference>
<dbReference type="Proteomes" id="UP000031623">
    <property type="component" value="Chromosome"/>
</dbReference>
<proteinExistence type="predicted"/>
<dbReference type="HOGENOM" id="CLU_621013_0_0_6"/>
<dbReference type="AlphaFoldDB" id="A0A090BW41"/>
<name>A0A090BW41_9GAMM</name>
<dbReference type="KEGG" id="tig:THII_3649"/>